<dbReference type="Proteomes" id="UP000248659">
    <property type="component" value="Unassembled WGS sequence"/>
</dbReference>
<evidence type="ECO:0000256" key="1">
    <source>
        <dbReference type="SAM" id="MobiDB-lite"/>
    </source>
</evidence>
<evidence type="ECO:0000313" key="2">
    <source>
        <dbReference type="EMBL" id="RAP41771.1"/>
    </source>
</evidence>
<dbReference type="EMBL" id="MUAV01000007">
    <property type="protein sequence ID" value="RAP41771.1"/>
    <property type="molecule type" value="Genomic_DNA"/>
</dbReference>
<gene>
    <name evidence="2" type="ORF">BYZ73_07365</name>
</gene>
<accession>A0ABX9DJL7</accession>
<proteinExistence type="predicted"/>
<name>A0ABX9DJL7_9RHOB</name>
<comment type="caution">
    <text evidence="2">The sequence shown here is derived from an EMBL/GenBank/DDBJ whole genome shotgun (WGS) entry which is preliminary data.</text>
</comment>
<keyword evidence="3" id="KW-1185">Reference proteome</keyword>
<feature type="region of interest" description="Disordered" evidence="1">
    <location>
        <begin position="19"/>
        <end position="76"/>
    </location>
</feature>
<organism evidence="2 3">
    <name type="scientific">Rhodovulum viride</name>
    <dbReference type="NCBI Taxonomy" id="1231134"/>
    <lineage>
        <taxon>Bacteria</taxon>
        <taxon>Pseudomonadati</taxon>
        <taxon>Pseudomonadota</taxon>
        <taxon>Alphaproteobacteria</taxon>
        <taxon>Rhodobacterales</taxon>
        <taxon>Paracoccaceae</taxon>
        <taxon>Rhodovulum</taxon>
    </lineage>
</organism>
<protein>
    <submittedName>
        <fullName evidence="2">Uncharacterized protein</fullName>
    </submittedName>
</protein>
<sequence length="76" mass="7681">MQAGPDAFLDLAMAIEKASRSRSLPSGPFRSASKSAIAPRPVGMNPIASLSPATAMQVPPVGAERQSGRAGGCTAE</sequence>
<evidence type="ECO:0000313" key="3">
    <source>
        <dbReference type="Proteomes" id="UP000248659"/>
    </source>
</evidence>
<reference evidence="2 3" key="1">
    <citation type="submission" date="2017-01" db="EMBL/GenBank/DDBJ databases">
        <title>Genome sequence of Rhodovulum viride JA756.</title>
        <authorList>
            <person name="Lakshmi K.V."/>
            <person name="Tushar L.D."/>
            <person name="Sasikala C."/>
            <person name="Venkataramana C."/>
        </authorList>
    </citation>
    <scope>NUCLEOTIDE SEQUENCE [LARGE SCALE GENOMIC DNA]</scope>
    <source>
        <strain evidence="2 3">JA756</strain>
    </source>
</reference>